<evidence type="ECO:0000256" key="9">
    <source>
        <dbReference type="ARBA" id="ARBA00022750"/>
    </source>
</evidence>
<keyword evidence="11" id="KW-0378">Hydrolase</keyword>
<keyword evidence="10" id="KW-0418">Kinase</keyword>
<dbReference type="GO" id="GO:0005737">
    <property type="term" value="C:cytoplasm"/>
    <property type="evidence" value="ECO:0007669"/>
    <property type="project" value="TreeGrafter"/>
</dbReference>
<dbReference type="CDD" id="cd05479">
    <property type="entry name" value="RP_DDI"/>
    <property type="match status" value="1"/>
</dbReference>
<dbReference type="InterPro" id="IPR021109">
    <property type="entry name" value="Peptidase_aspartic_dom_sf"/>
</dbReference>
<feature type="domain" description="Ubiquitin-like" evidence="18">
    <location>
        <begin position="1"/>
        <end position="57"/>
    </location>
</feature>
<dbReference type="Gene3D" id="1.10.12.70">
    <property type="match status" value="1"/>
</dbReference>
<feature type="compositionally biased region" description="Polar residues" evidence="16">
    <location>
        <begin position="709"/>
        <end position="749"/>
    </location>
</feature>
<dbReference type="CDD" id="cd01796">
    <property type="entry name" value="Ubl_Ddi1_like"/>
    <property type="match status" value="1"/>
</dbReference>
<dbReference type="EMBL" id="JABAYA010000027">
    <property type="protein sequence ID" value="KAF7729221.1"/>
    <property type="molecule type" value="Genomic_DNA"/>
</dbReference>
<evidence type="ECO:0000256" key="4">
    <source>
        <dbReference type="ARBA" id="ARBA00011128"/>
    </source>
</evidence>
<dbReference type="GO" id="GO:0004190">
    <property type="term" value="F:aspartic-type endopeptidase activity"/>
    <property type="evidence" value="ECO:0007669"/>
    <property type="project" value="UniProtKB-KW"/>
</dbReference>
<keyword evidence="12" id="KW-0067">ATP-binding</keyword>
<dbReference type="InterPro" id="IPR050629">
    <property type="entry name" value="STE20/SPS1-PAK"/>
</dbReference>
<dbReference type="SUPFAM" id="SSF56112">
    <property type="entry name" value="Protein kinase-like (PK-like)"/>
    <property type="match status" value="1"/>
</dbReference>
<dbReference type="Gene3D" id="1.10.510.10">
    <property type="entry name" value="Transferase(Phosphotransferase) domain 1"/>
    <property type="match status" value="1"/>
</dbReference>
<dbReference type="InterPro" id="IPR036353">
    <property type="entry name" value="XPC-bd_sf"/>
</dbReference>
<feature type="domain" description="Peptidase A2" evidence="19">
    <location>
        <begin position="184"/>
        <end position="264"/>
    </location>
</feature>
<feature type="region of interest" description="Disordered" evidence="16">
    <location>
        <begin position="665"/>
        <end position="749"/>
    </location>
</feature>
<evidence type="ECO:0000259" key="18">
    <source>
        <dbReference type="PROSITE" id="PS50053"/>
    </source>
</evidence>
<evidence type="ECO:0000256" key="13">
    <source>
        <dbReference type="ARBA" id="ARBA00047899"/>
    </source>
</evidence>
<dbReference type="InterPro" id="IPR000719">
    <property type="entry name" value="Prot_kinase_dom"/>
</dbReference>
<dbReference type="GO" id="GO:0006289">
    <property type="term" value="P:nucleotide-excision repair"/>
    <property type="evidence" value="ECO:0007669"/>
    <property type="project" value="InterPro"/>
</dbReference>
<evidence type="ECO:0000256" key="6">
    <source>
        <dbReference type="ARBA" id="ARBA00022670"/>
    </source>
</evidence>
<keyword evidence="9" id="KW-0064">Aspartyl protease</keyword>
<dbReference type="PROSITE" id="PS00141">
    <property type="entry name" value="ASP_PROTEASE"/>
    <property type="match status" value="1"/>
</dbReference>
<comment type="subunit">
    <text evidence="4">Binds ubiquitin and polyubiquitinated proteins.</text>
</comment>
<dbReference type="InterPro" id="IPR046409">
    <property type="entry name" value="PDC10_dimerisation_sf"/>
</dbReference>
<evidence type="ECO:0000313" key="21">
    <source>
        <dbReference type="Proteomes" id="UP000605846"/>
    </source>
</evidence>
<dbReference type="GO" id="GO:0043161">
    <property type="term" value="P:proteasome-mediated ubiquitin-dependent protein catabolic process"/>
    <property type="evidence" value="ECO:0007669"/>
    <property type="project" value="InterPro"/>
</dbReference>
<keyword evidence="8" id="KW-0547">Nucleotide-binding</keyword>
<evidence type="ECO:0000256" key="3">
    <source>
        <dbReference type="ARBA" id="ARBA00009136"/>
    </source>
</evidence>
<dbReference type="CDD" id="cd06609">
    <property type="entry name" value="STKc_MST3_like"/>
    <property type="match status" value="1"/>
</dbReference>
<dbReference type="Pfam" id="PF09668">
    <property type="entry name" value="Asp_protease"/>
    <property type="match status" value="1"/>
</dbReference>
<feature type="coiled-coil region" evidence="15">
    <location>
        <begin position="401"/>
        <end position="428"/>
    </location>
</feature>
<reference evidence="20" key="1">
    <citation type="submission" date="2020-01" db="EMBL/GenBank/DDBJ databases">
        <title>Genome Sequencing of Three Apophysomyces-Like Fungal Strains Confirms a Novel Fungal Genus in the Mucoromycota with divergent Burkholderia-like Endosymbiotic Bacteria.</title>
        <authorList>
            <person name="Stajich J.E."/>
            <person name="Macias A.M."/>
            <person name="Carter-House D."/>
            <person name="Lovett B."/>
            <person name="Kasson L.R."/>
            <person name="Berry K."/>
            <person name="Grigoriev I."/>
            <person name="Chang Y."/>
            <person name="Spatafora J."/>
            <person name="Kasson M.T."/>
        </authorList>
    </citation>
    <scope>NUCLEOTIDE SEQUENCE</scope>
    <source>
        <strain evidence="20">NRRL A-21654</strain>
    </source>
</reference>
<dbReference type="SUPFAM" id="SSF101238">
    <property type="entry name" value="XPC-binding domain"/>
    <property type="match status" value="1"/>
</dbReference>
<dbReference type="GO" id="GO:0003684">
    <property type="term" value="F:damaged DNA binding"/>
    <property type="evidence" value="ECO:0007669"/>
    <property type="project" value="InterPro"/>
</dbReference>
<dbReference type="Proteomes" id="UP000605846">
    <property type="component" value="Unassembled WGS sequence"/>
</dbReference>
<dbReference type="PANTHER" id="PTHR48012">
    <property type="entry name" value="STERILE20-LIKE KINASE, ISOFORM B-RELATED"/>
    <property type="match status" value="1"/>
</dbReference>
<dbReference type="InterPro" id="IPR011009">
    <property type="entry name" value="Kinase-like_dom_sf"/>
</dbReference>
<evidence type="ECO:0000256" key="14">
    <source>
        <dbReference type="ARBA" id="ARBA00048679"/>
    </source>
</evidence>
<dbReference type="InterPro" id="IPR000626">
    <property type="entry name" value="Ubiquitin-like_dom"/>
</dbReference>
<dbReference type="InterPro" id="IPR033882">
    <property type="entry name" value="DDI1_N"/>
</dbReference>
<evidence type="ECO:0000256" key="12">
    <source>
        <dbReference type="ARBA" id="ARBA00022840"/>
    </source>
</evidence>
<evidence type="ECO:0000259" key="19">
    <source>
        <dbReference type="PROSITE" id="PS50175"/>
    </source>
</evidence>
<evidence type="ECO:0000256" key="8">
    <source>
        <dbReference type="ARBA" id="ARBA00022741"/>
    </source>
</evidence>
<evidence type="ECO:0008006" key="22">
    <source>
        <dbReference type="Google" id="ProtNLM"/>
    </source>
</evidence>
<dbReference type="PANTHER" id="PTHR48012:SF10">
    <property type="entry name" value="FI20177P1"/>
    <property type="match status" value="1"/>
</dbReference>
<gene>
    <name evidence="20" type="primary">SPS1</name>
    <name evidence="20" type="ORF">EC973_004750</name>
</gene>
<comment type="similarity">
    <text evidence="2">Belongs to the protein kinase superfamily. STE Ser/Thr protein kinase family. STE20 subfamily.</text>
</comment>
<accession>A0A8H7BSN2</accession>
<evidence type="ECO:0000256" key="2">
    <source>
        <dbReference type="ARBA" id="ARBA00008874"/>
    </source>
</evidence>
<dbReference type="Gene3D" id="3.30.200.20">
    <property type="entry name" value="Phosphorylase Kinase, domain 1"/>
    <property type="match status" value="1"/>
</dbReference>
<comment type="catalytic activity">
    <reaction evidence="13">
        <text>L-threonyl-[protein] + ATP = O-phospho-L-threonyl-[protein] + ADP + H(+)</text>
        <dbReference type="Rhea" id="RHEA:46608"/>
        <dbReference type="Rhea" id="RHEA-COMP:11060"/>
        <dbReference type="Rhea" id="RHEA-COMP:11605"/>
        <dbReference type="ChEBI" id="CHEBI:15378"/>
        <dbReference type="ChEBI" id="CHEBI:30013"/>
        <dbReference type="ChEBI" id="CHEBI:30616"/>
        <dbReference type="ChEBI" id="CHEBI:61977"/>
        <dbReference type="ChEBI" id="CHEBI:456216"/>
        <dbReference type="EC" id="2.7.11.1"/>
    </reaction>
</comment>
<keyword evidence="21" id="KW-1185">Reference proteome</keyword>
<evidence type="ECO:0000256" key="5">
    <source>
        <dbReference type="ARBA" id="ARBA00022527"/>
    </source>
</evidence>
<dbReference type="Pfam" id="PF00069">
    <property type="entry name" value="Pkinase"/>
    <property type="match status" value="1"/>
</dbReference>
<dbReference type="OrthoDB" id="248923at2759"/>
<feature type="region of interest" description="Disordered" evidence="16">
    <location>
        <begin position="778"/>
        <end position="805"/>
    </location>
</feature>
<dbReference type="PROSITE" id="PS50175">
    <property type="entry name" value="ASP_PROT_RETROV"/>
    <property type="match status" value="1"/>
</dbReference>
<dbReference type="Gene3D" id="3.10.20.90">
    <property type="entry name" value="Phosphatidylinositol 3-kinase Catalytic Subunit, Chain A, domain 1"/>
    <property type="match status" value="1"/>
</dbReference>
<comment type="similarity">
    <text evidence="3">Belongs to the DDI1 family.</text>
</comment>
<evidence type="ECO:0000256" key="15">
    <source>
        <dbReference type="SAM" id="Coils"/>
    </source>
</evidence>
<dbReference type="InterPro" id="IPR029071">
    <property type="entry name" value="Ubiquitin-like_domsf"/>
</dbReference>
<dbReference type="AlphaFoldDB" id="A0A8H7BSN2"/>
<dbReference type="GO" id="GO:0004674">
    <property type="term" value="F:protein serine/threonine kinase activity"/>
    <property type="evidence" value="ECO:0007669"/>
    <property type="project" value="UniProtKB-KW"/>
</dbReference>
<proteinExistence type="inferred from homology"/>
<dbReference type="PROSITE" id="PS50011">
    <property type="entry name" value="PROTEIN_KINASE_DOM"/>
    <property type="match status" value="1"/>
</dbReference>
<keyword evidence="5" id="KW-0723">Serine/threonine-protein kinase</keyword>
<dbReference type="SUPFAM" id="SSF50630">
    <property type="entry name" value="Acid proteases"/>
    <property type="match status" value="1"/>
</dbReference>
<evidence type="ECO:0000313" key="20">
    <source>
        <dbReference type="EMBL" id="KAF7729221.1"/>
    </source>
</evidence>
<organism evidence="20 21">
    <name type="scientific">Apophysomyces ossiformis</name>
    <dbReference type="NCBI Taxonomy" id="679940"/>
    <lineage>
        <taxon>Eukaryota</taxon>
        <taxon>Fungi</taxon>
        <taxon>Fungi incertae sedis</taxon>
        <taxon>Mucoromycota</taxon>
        <taxon>Mucoromycotina</taxon>
        <taxon>Mucoromycetes</taxon>
        <taxon>Mucorales</taxon>
        <taxon>Mucorineae</taxon>
        <taxon>Mucoraceae</taxon>
        <taxon>Apophysomyces</taxon>
    </lineage>
</organism>
<comment type="caution">
    <text evidence="20">The sequence shown here is derived from an EMBL/GenBank/DDBJ whole genome shotgun (WGS) entry which is preliminary data.</text>
</comment>
<comment type="catalytic activity">
    <reaction evidence="14">
        <text>L-seryl-[protein] + ATP = O-phospho-L-seryl-[protein] + ADP + H(+)</text>
        <dbReference type="Rhea" id="RHEA:17989"/>
        <dbReference type="Rhea" id="RHEA-COMP:9863"/>
        <dbReference type="Rhea" id="RHEA-COMP:11604"/>
        <dbReference type="ChEBI" id="CHEBI:15378"/>
        <dbReference type="ChEBI" id="CHEBI:29999"/>
        <dbReference type="ChEBI" id="CHEBI:30616"/>
        <dbReference type="ChEBI" id="CHEBI:83421"/>
        <dbReference type="ChEBI" id="CHEBI:456216"/>
        <dbReference type="EC" id="2.7.11.1"/>
    </reaction>
</comment>
<evidence type="ECO:0000256" key="11">
    <source>
        <dbReference type="ARBA" id="ARBA00022801"/>
    </source>
</evidence>
<keyword evidence="7" id="KW-0808">Transferase</keyword>
<feature type="coiled-coil region" evidence="15">
    <location>
        <begin position="106"/>
        <end position="133"/>
    </location>
</feature>
<feature type="domain" description="Protein kinase" evidence="17">
    <location>
        <begin position="360"/>
        <end position="645"/>
    </location>
</feature>
<dbReference type="GO" id="GO:0005524">
    <property type="term" value="F:ATP binding"/>
    <property type="evidence" value="ECO:0007669"/>
    <property type="project" value="UniProtKB-KW"/>
</dbReference>
<name>A0A8H7BSN2_9FUNG</name>
<dbReference type="SUPFAM" id="SSF54236">
    <property type="entry name" value="Ubiquitin-like"/>
    <property type="match status" value="1"/>
</dbReference>
<evidence type="ECO:0000256" key="1">
    <source>
        <dbReference type="ARBA" id="ARBA00003231"/>
    </source>
</evidence>
<dbReference type="Gene3D" id="2.40.70.10">
    <property type="entry name" value="Acid Proteases"/>
    <property type="match status" value="1"/>
</dbReference>
<comment type="function">
    <text evidence="1">Probable aspartic protease. May be involved in the regulation of exocytosis. Acts as a linker between the 19S proteasome and polyubiquitinated proteins via UBA domain interactions with ubiquitin for their subsequent degradation. Required for S-phase checkpoint control.</text>
</comment>
<keyword evidence="15" id="KW-0175">Coiled coil</keyword>
<dbReference type="InterPro" id="IPR001995">
    <property type="entry name" value="Peptidase_A2_cat"/>
</dbReference>
<evidence type="ECO:0000256" key="16">
    <source>
        <dbReference type="SAM" id="MobiDB-lite"/>
    </source>
</evidence>
<dbReference type="Pfam" id="PF00240">
    <property type="entry name" value="ubiquitin"/>
    <property type="match status" value="1"/>
</dbReference>
<dbReference type="InterPro" id="IPR019103">
    <property type="entry name" value="Peptidase_aspartic_DDI1-type"/>
</dbReference>
<feature type="compositionally biased region" description="Basic and acidic residues" evidence="16">
    <location>
        <begin position="665"/>
        <end position="674"/>
    </location>
</feature>
<evidence type="ECO:0000256" key="10">
    <source>
        <dbReference type="ARBA" id="ARBA00022777"/>
    </source>
</evidence>
<feature type="compositionally biased region" description="Acidic residues" evidence="16">
    <location>
        <begin position="675"/>
        <end position="690"/>
    </location>
</feature>
<keyword evidence="6" id="KW-0645">Protease</keyword>
<protein>
    <recommendedName>
        <fullName evidence="22">DNA damage-inducible protein 1</fullName>
    </recommendedName>
</protein>
<dbReference type="InterPro" id="IPR001969">
    <property type="entry name" value="Aspartic_peptidase_AS"/>
</dbReference>
<evidence type="ECO:0000259" key="17">
    <source>
        <dbReference type="PROSITE" id="PS50011"/>
    </source>
</evidence>
<evidence type="ECO:0000256" key="7">
    <source>
        <dbReference type="ARBA" id="ARBA00022679"/>
    </source>
</evidence>
<sequence length="871" mass="96914">MAIEDLKALLEAEAGIAPEQQILYHNGVELNEPKKTLEEYGVAQDDLLLMRKKLTPPTMAASNNGSNNPNFDLMRQHVLRDPRLLQQLANTNPELARAALNDPARFSAMVQEIEQSRRQAENQRAQMVAASDDPFDIETQKRIEDAIRQENIAANLEAAMEYNPESFARVTRLYINVEINGHDLVALVDSGAQSTVISPETAEACGLMRLVDTRFSGIAKGVGTAKIVGRIHSAQMKLSKDLFLACSFIVVEGKGSELLFGLDMLRRHRACIDLRKNTLTFDSCDIPFLAEHELPERQRMIEIHGSAEDDLPTEARVVGPSAAINAADNPGSSSSSQRQASTMVKAAAVQSGAKYSEEHINILMNLGVSRQNTARHSSDPEDYYIKQERIGKIDKRTNKPVAIKVIDLESAEDEIDDIQQEIAILSQLDSHFVTKYYGSYLKGSGLWIIMEYCSGGSCSDLMKAGVMREEYIAIILRELLKGLDYLHTEGKLHRVKLADFGVSGQVHKKPGSIAKLILVLDYSDVDEEKYIRWHTCKYTLSDIYHKTVTKPLRKFWMAPEVIKQSGYDYKADIWSLGITAIELAKGEPPYADMHPMKVLFLIPKSQPPTLTGSYSKAFRDFISACLQKDPAQRPTAKDLLKHKFIKSSKKVSYLTELIEVHERWMSQGHSRESESSEDESNVDTNDDDGWDFGTVRQSAPVPPKPSAVLPQTSSRYSIGSSYNVNQVNQGPQLPRTSSRNQIMPAGSRTSELNSTMQNLAIRQNGLDDSQNTVRAADNHKHARAAVHQQTAQPSLPPRSPSSRSINTVKSDIILRDAVAPTLAKLQAGCRNHKSQAALEALRRAFQAAERECPGTTQILFEDVSRYMRSEG</sequence>
<dbReference type="PROSITE" id="PS50053">
    <property type="entry name" value="UBIQUITIN_2"/>
    <property type="match status" value="1"/>
</dbReference>